<comment type="caution">
    <text evidence="1">The sequence shown here is derived from an EMBL/GenBank/DDBJ whole genome shotgun (WGS) entry which is preliminary data.</text>
</comment>
<accession>A0ABQ1LX08</accession>
<sequence length="174" mass="20221">MAGYYRFPNRAAYIRFFDQEDEFVAQQVWDGRTYPLHRTGSLTFQSSDEAYEIAFMEGKAGVIDKAKILGRIILEKVSYNPTRYIKPTAEQLKPLLGLYQFQKDKNMEISLSIQGGKLALRQQWDNQTILFEAYSPTDFFNEELTFPLTFDIENGAVKKLTCFESDVWLKKEAK</sequence>
<dbReference type="Proteomes" id="UP000597338">
    <property type="component" value="Unassembled WGS sequence"/>
</dbReference>
<evidence type="ECO:0008006" key="3">
    <source>
        <dbReference type="Google" id="ProtNLM"/>
    </source>
</evidence>
<keyword evidence="2" id="KW-1185">Reference proteome</keyword>
<evidence type="ECO:0000313" key="2">
    <source>
        <dbReference type="Proteomes" id="UP000597338"/>
    </source>
</evidence>
<proteinExistence type="predicted"/>
<name>A0ABQ1LX08_9SPHI</name>
<gene>
    <name evidence="1" type="ORF">GCM10011386_21900</name>
</gene>
<evidence type="ECO:0000313" key="1">
    <source>
        <dbReference type="EMBL" id="GGC29522.1"/>
    </source>
</evidence>
<dbReference type="EMBL" id="BMIK01000006">
    <property type="protein sequence ID" value="GGC29522.1"/>
    <property type="molecule type" value="Genomic_DNA"/>
</dbReference>
<reference evidence="2" key="1">
    <citation type="journal article" date="2019" name="Int. J. Syst. Evol. Microbiol.">
        <title>The Global Catalogue of Microorganisms (GCM) 10K type strain sequencing project: providing services to taxonomists for standard genome sequencing and annotation.</title>
        <authorList>
            <consortium name="The Broad Institute Genomics Platform"/>
            <consortium name="The Broad Institute Genome Sequencing Center for Infectious Disease"/>
            <person name="Wu L."/>
            <person name="Ma J."/>
        </authorList>
    </citation>
    <scope>NUCLEOTIDE SEQUENCE [LARGE SCALE GENOMIC DNA]</scope>
    <source>
        <strain evidence="2">CGMCC 1.15342</strain>
    </source>
</reference>
<organism evidence="1 2">
    <name type="scientific">Parapedobacter defluvii</name>
    <dbReference type="NCBI Taxonomy" id="2045106"/>
    <lineage>
        <taxon>Bacteria</taxon>
        <taxon>Pseudomonadati</taxon>
        <taxon>Bacteroidota</taxon>
        <taxon>Sphingobacteriia</taxon>
        <taxon>Sphingobacteriales</taxon>
        <taxon>Sphingobacteriaceae</taxon>
        <taxon>Parapedobacter</taxon>
    </lineage>
</organism>
<protein>
    <recommendedName>
        <fullName evidence="3">DUF3471 domain-containing protein</fullName>
    </recommendedName>
</protein>